<dbReference type="AlphaFoldDB" id="A0A3M7T5A1"/>
<proteinExistence type="predicted"/>
<reference evidence="1 2" key="1">
    <citation type="journal article" date="2018" name="Sci. Rep.">
        <title>Genomic signatures of local adaptation to the degree of environmental predictability in rotifers.</title>
        <authorList>
            <person name="Franch-Gras L."/>
            <person name="Hahn C."/>
            <person name="Garcia-Roger E.M."/>
            <person name="Carmona M.J."/>
            <person name="Serra M."/>
            <person name="Gomez A."/>
        </authorList>
    </citation>
    <scope>NUCLEOTIDE SEQUENCE [LARGE SCALE GENOMIC DNA]</scope>
    <source>
        <strain evidence="1">HYR1</strain>
    </source>
</reference>
<organism evidence="1 2">
    <name type="scientific">Brachionus plicatilis</name>
    <name type="common">Marine rotifer</name>
    <name type="synonym">Brachionus muelleri</name>
    <dbReference type="NCBI Taxonomy" id="10195"/>
    <lineage>
        <taxon>Eukaryota</taxon>
        <taxon>Metazoa</taxon>
        <taxon>Spiralia</taxon>
        <taxon>Gnathifera</taxon>
        <taxon>Rotifera</taxon>
        <taxon>Eurotatoria</taxon>
        <taxon>Monogononta</taxon>
        <taxon>Pseudotrocha</taxon>
        <taxon>Ploima</taxon>
        <taxon>Brachionidae</taxon>
        <taxon>Brachionus</taxon>
    </lineage>
</organism>
<name>A0A3M7T5A1_BRAPC</name>
<evidence type="ECO:0000313" key="1">
    <source>
        <dbReference type="EMBL" id="RNA43216.1"/>
    </source>
</evidence>
<evidence type="ECO:0000313" key="2">
    <source>
        <dbReference type="Proteomes" id="UP000276133"/>
    </source>
</evidence>
<protein>
    <submittedName>
        <fullName evidence="1">Uncharacterized protein</fullName>
    </submittedName>
</protein>
<sequence length="87" mass="9775">MFQQLRQLVIRIVQQLAGSCFKRDFLGPDAVFSFNLLSANLLTSSSLLSFCRLNFGGTKFVSADTFCRKIFRSKILSVVLLSKIHNA</sequence>
<keyword evidence="2" id="KW-1185">Reference proteome</keyword>
<dbReference type="EMBL" id="REGN01000255">
    <property type="protein sequence ID" value="RNA43216.1"/>
    <property type="molecule type" value="Genomic_DNA"/>
</dbReference>
<dbReference type="Proteomes" id="UP000276133">
    <property type="component" value="Unassembled WGS sequence"/>
</dbReference>
<accession>A0A3M7T5A1</accession>
<comment type="caution">
    <text evidence="1">The sequence shown here is derived from an EMBL/GenBank/DDBJ whole genome shotgun (WGS) entry which is preliminary data.</text>
</comment>
<gene>
    <name evidence="1" type="ORF">BpHYR1_018672</name>
</gene>